<proteinExistence type="predicted"/>
<evidence type="ECO:0000313" key="4">
    <source>
        <dbReference type="Proteomes" id="UP000467841"/>
    </source>
</evidence>
<sequence>MNHHGYRCFYLITLITQKIISSRHVRFDQNSFPSQQAAETPYPVVSPLILVPPSIPWSALIPVPETTPPPPPEATPPPPPLPKNPMPAKDPYWNGAMGEEYSSLIKARMWDLVPRPAATNIVRSLWNFRHKFDANGEISGYKARFCANGKSQELGVDCNKTFSPVAKPATVVMHVAVAKDWPLHQLDVKNAFLNGDLEETVYMHQPPGFVDQTKPDHVCILKRSLYGLKQAPRAWNNRFASFAKKISFAQSVSDPSLFIYCHGADLAYLLRYVDDIGLTASSTKLLQSIIASLHKEFEMNCNPCCTPVDTKAKLSLEGEPVSHLTLYRSLASALQYLTFTRADLAYAIQQVCLSMHDPAEPHFAALKRILCYIKGIISHGLHIHKSPVDQLTAYSDVDRAGCPSTRRSTSGFSVFLEDSLTSWSSKQQATVSRSTAEAGYKAVVNDVAETTWLRNLLGEMKLPVTKATIVFGDIL</sequence>
<accession>A0A6D2L5A1</accession>
<gene>
    <name evidence="3" type="ORF">MERR_LOCUS42378</name>
</gene>
<dbReference type="OrthoDB" id="428604at2759"/>
<dbReference type="InterPro" id="IPR043502">
    <property type="entry name" value="DNA/RNA_pol_sf"/>
</dbReference>
<dbReference type="CDD" id="cd09272">
    <property type="entry name" value="RNase_HI_RT_Ty1"/>
    <property type="match status" value="1"/>
</dbReference>
<evidence type="ECO:0000313" key="3">
    <source>
        <dbReference type="EMBL" id="CAA7055142.1"/>
    </source>
</evidence>
<reference evidence="3" key="1">
    <citation type="submission" date="2020-01" db="EMBL/GenBank/DDBJ databases">
        <authorList>
            <person name="Mishra B."/>
        </authorList>
    </citation>
    <scope>NUCLEOTIDE SEQUENCE [LARGE SCALE GENOMIC DNA]</scope>
</reference>
<dbReference type="PANTHER" id="PTHR11439:SF524">
    <property type="entry name" value="RNA-DIRECTED DNA POLYMERASE, PROTEIN KINASE RLK-PELLE-DLSV FAMILY"/>
    <property type="match status" value="1"/>
</dbReference>
<dbReference type="SUPFAM" id="SSF56672">
    <property type="entry name" value="DNA/RNA polymerases"/>
    <property type="match status" value="1"/>
</dbReference>
<dbReference type="InterPro" id="IPR013103">
    <property type="entry name" value="RVT_2"/>
</dbReference>
<feature type="compositionally biased region" description="Pro residues" evidence="1">
    <location>
        <begin position="65"/>
        <end position="85"/>
    </location>
</feature>
<feature type="domain" description="Reverse transcriptase Ty1/copia-type" evidence="2">
    <location>
        <begin position="109"/>
        <end position="300"/>
    </location>
</feature>
<dbReference type="Proteomes" id="UP000467841">
    <property type="component" value="Unassembled WGS sequence"/>
</dbReference>
<dbReference type="AlphaFoldDB" id="A0A6D2L5A1"/>
<name>A0A6D2L5A1_9BRAS</name>
<dbReference type="Pfam" id="PF07727">
    <property type="entry name" value="RVT_2"/>
    <property type="match status" value="1"/>
</dbReference>
<keyword evidence="4" id="KW-1185">Reference proteome</keyword>
<feature type="region of interest" description="Disordered" evidence="1">
    <location>
        <begin position="62"/>
        <end position="89"/>
    </location>
</feature>
<comment type="caution">
    <text evidence="3">The sequence shown here is derived from an EMBL/GenBank/DDBJ whole genome shotgun (WGS) entry which is preliminary data.</text>
</comment>
<protein>
    <recommendedName>
        <fullName evidence="2">Reverse transcriptase Ty1/copia-type domain-containing protein</fullName>
    </recommendedName>
</protein>
<dbReference type="PANTHER" id="PTHR11439">
    <property type="entry name" value="GAG-POL-RELATED RETROTRANSPOSON"/>
    <property type="match status" value="1"/>
</dbReference>
<evidence type="ECO:0000256" key="1">
    <source>
        <dbReference type="SAM" id="MobiDB-lite"/>
    </source>
</evidence>
<dbReference type="EMBL" id="CACVBM020001606">
    <property type="protein sequence ID" value="CAA7055142.1"/>
    <property type="molecule type" value="Genomic_DNA"/>
</dbReference>
<organism evidence="3 4">
    <name type="scientific">Microthlaspi erraticum</name>
    <dbReference type="NCBI Taxonomy" id="1685480"/>
    <lineage>
        <taxon>Eukaryota</taxon>
        <taxon>Viridiplantae</taxon>
        <taxon>Streptophyta</taxon>
        <taxon>Embryophyta</taxon>
        <taxon>Tracheophyta</taxon>
        <taxon>Spermatophyta</taxon>
        <taxon>Magnoliopsida</taxon>
        <taxon>eudicotyledons</taxon>
        <taxon>Gunneridae</taxon>
        <taxon>Pentapetalae</taxon>
        <taxon>rosids</taxon>
        <taxon>malvids</taxon>
        <taxon>Brassicales</taxon>
        <taxon>Brassicaceae</taxon>
        <taxon>Coluteocarpeae</taxon>
        <taxon>Microthlaspi</taxon>
    </lineage>
</organism>
<evidence type="ECO:0000259" key="2">
    <source>
        <dbReference type="Pfam" id="PF07727"/>
    </source>
</evidence>